<feature type="domain" description="RWD" evidence="1">
    <location>
        <begin position="59"/>
        <end position="190"/>
    </location>
</feature>
<name>A0A0E0KUL0_ORYPU</name>
<dbReference type="Gramene" id="OPUNC04G21200.1">
    <property type="protein sequence ID" value="OPUNC04G21200.1"/>
    <property type="gene ID" value="OPUNC04G21200"/>
</dbReference>
<reference evidence="2" key="2">
    <citation type="submission" date="2018-05" db="EMBL/GenBank/DDBJ databases">
        <title>OpunRS2 (Oryza punctata Reference Sequence Version 2).</title>
        <authorList>
            <person name="Zhang J."/>
            <person name="Kudrna D."/>
            <person name="Lee S."/>
            <person name="Talag J."/>
            <person name="Welchert J."/>
            <person name="Wing R.A."/>
        </authorList>
    </citation>
    <scope>NUCLEOTIDE SEQUENCE [LARGE SCALE GENOMIC DNA]</scope>
</reference>
<dbReference type="EnsemblPlants" id="OPUNC04G21200.1">
    <property type="protein sequence ID" value="OPUNC04G21200.1"/>
    <property type="gene ID" value="OPUNC04G21200"/>
</dbReference>
<accession>A0A0E0KUL0</accession>
<dbReference type="InterPro" id="IPR006575">
    <property type="entry name" value="RWD_dom"/>
</dbReference>
<dbReference type="STRING" id="4537.A0A0E0KUL0"/>
<proteinExistence type="predicted"/>
<dbReference type="SMART" id="SM00591">
    <property type="entry name" value="RWD"/>
    <property type="match status" value="1"/>
</dbReference>
<dbReference type="Proteomes" id="UP000026962">
    <property type="component" value="Chromosome 4"/>
</dbReference>
<sequence length="347" mass="38652">MESPKRDDDESHGEAAPAAAASGLQLLLHEMLLRARWEGEEPDLLPDEQLRSNDQLQQDEMLALEAIYGDNIGILSAKDGLQCFQVHVHWEIPDGISISAELSRGDNHDQNSRFFDTFSVQHLAPISLTCLMPPSYPSHRAPYFTLSSQWLDAVKVSSLCLMLDTIWTQHLGQEVIYGWVQWLQSSALSHLGFDDGILIQHPDSMMGPVNVRAVAEIASVESVAQWLISYNEEQCHESFLSGLHDCMICFTEYAASRKCFVLLFDVHIVVLPSHEYQAATTCYAVTVGDRSAMAVARQRIMAIQDGKQQPYVLLGMPGSLLCTVPRGGAEELRALWSPRMQAAQCRP</sequence>
<dbReference type="Pfam" id="PF05773">
    <property type="entry name" value="RWD"/>
    <property type="match status" value="1"/>
</dbReference>
<dbReference type="CDD" id="cd23820">
    <property type="entry name" value="RWD_RNF14"/>
    <property type="match status" value="1"/>
</dbReference>
<organism evidence="2">
    <name type="scientific">Oryza punctata</name>
    <name type="common">Red rice</name>
    <dbReference type="NCBI Taxonomy" id="4537"/>
    <lineage>
        <taxon>Eukaryota</taxon>
        <taxon>Viridiplantae</taxon>
        <taxon>Streptophyta</taxon>
        <taxon>Embryophyta</taxon>
        <taxon>Tracheophyta</taxon>
        <taxon>Spermatophyta</taxon>
        <taxon>Magnoliopsida</taxon>
        <taxon>Liliopsida</taxon>
        <taxon>Poales</taxon>
        <taxon>Poaceae</taxon>
        <taxon>BOP clade</taxon>
        <taxon>Oryzoideae</taxon>
        <taxon>Oryzeae</taxon>
        <taxon>Oryzinae</taxon>
        <taxon>Oryza</taxon>
    </lineage>
</organism>
<dbReference type="HOGENOM" id="CLU_021364_0_0_1"/>
<reference evidence="2" key="1">
    <citation type="submission" date="2015-04" db="UniProtKB">
        <authorList>
            <consortium name="EnsemblPlants"/>
        </authorList>
    </citation>
    <scope>IDENTIFICATION</scope>
</reference>
<dbReference type="PROSITE" id="PS50908">
    <property type="entry name" value="RWD"/>
    <property type="match status" value="1"/>
</dbReference>
<evidence type="ECO:0000313" key="3">
    <source>
        <dbReference type="Proteomes" id="UP000026962"/>
    </source>
</evidence>
<dbReference type="AlphaFoldDB" id="A0A0E0KUL0"/>
<dbReference type="SUPFAM" id="SSF54495">
    <property type="entry name" value="UBC-like"/>
    <property type="match status" value="1"/>
</dbReference>
<evidence type="ECO:0000259" key="1">
    <source>
        <dbReference type="PROSITE" id="PS50908"/>
    </source>
</evidence>
<evidence type="ECO:0000313" key="2">
    <source>
        <dbReference type="EnsemblPlants" id="OPUNC04G21200.1"/>
    </source>
</evidence>
<dbReference type="eggNOG" id="KOG1814">
    <property type="taxonomic scope" value="Eukaryota"/>
</dbReference>
<keyword evidence="3" id="KW-1185">Reference proteome</keyword>
<protein>
    <recommendedName>
        <fullName evidence="1">RWD domain-containing protein</fullName>
    </recommendedName>
</protein>
<dbReference type="Gene3D" id="3.10.110.10">
    <property type="entry name" value="Ubiquitin Conjugating Enzyme"/>
    <property type="match status" value="1"/>
</dbReference>
<dbReference type="InterPro" id="IPR016135">
    <property type="entry name" value="UBQ-conjugating_enzyme/RWD"/>
</dbReference>